<organism evidence="1 2">
    <name type="scientific">[Candida] jaroonii</name>
    <dbReference type="NCBI Taxonomy" id="467808"/>
    <lineage>
        <taxon>Eukaryota</taxon>
        <taxon>Fungi</taxon>
        <taxon>Dikarya</taxon>
        <taxon>Ascomycota</taxon>
        <taxon>Saccharomycotina</taxon>
        <taxon>Pichiomycetes</taxon>
        <taxon>Debaryomycetaceae</taxon>
        <taxon>Yamadazyma</taxon>
    </lineage>
</organism>
<gene>
    <name evidence="1" type="ORF">CLIB1444_10S04412</name>
</gene>
<evidence type="ECO:0000313" key="1">
    <source>
        <dbReference type="EMBL" id="CAH6722701.1"/>
    </source>
</evidence>
<reference evidence="1" key="1">
    <citation type="submission" date="2022-06" db="EMBL/GenBank/DDBJ databases">
        <authorList>
            <person name="Legras J.-L."/>
            <person name="Devillers H."/>
            <person name="Grondin C."/>
        </authorList>
    </citation>
    <scope>NUCLEOTIDE SEQUENCE</scope>
    <source>
        <strain evidence="1">CLIB 1444</strain>
    </source>
</reference>
<evidence type="ECO:0000313" key="2">
    <source>
        <dbReference type="Proteomes" id="UP001152531"/>
    </source>
</evidence>
<protein>
    <submittedName>
        <fullName evidence="1">Uncharacterized protein</fullName>
    </submittedName>
</protein>
<dbReference type="EMBL" id="CALSDN010000010">
    <property type="protein sequence ID" value="CAH6722701.1"/>
    <property type="molecule type" value="Genomic_DNA"/>
</dbReference>
<proteinExistence type="predicted"/>
<sequence>MEEADEISPLIPKSFSSSNVSESLYQRVLNNPGSITTIRRMSTDKDLSLSFSRPQRLIGNFKKICNWKDYYVDPKSVKSKLRGFYEKQNELIEKLSQVDKFFDDEKLHYNVLNNYSEEDDRRGKNPIDIDLEGEERESQEVMYIIMVNFFINFLLLVGKIIIALLSNSMTLIASLVDSVLDFLSTFIIYVSNRLSSSRNNFKYPVGKSRLNPLSVLVLAVVIIVSFLQIIQESFKKLLAVEPILLDKLSILIMTLTILLKFGCYIYCLRNNSTAINALAQDAKFDVIFNLFSIIIPVFGIIFKSPWLDPLGAIFLSIYIISEWSKISISHINNLTGANASEDEYKTILYLCYRFSTSMKKITALKVYHVGDNLNVEIDVVFNDDSFKDNHDTAESLQYVLETVPFVERAFVHIDYMQGNYVGHLN</sequence>
<dbReference type="Proteomes" id="UP001152531">
    <property type="component" value="Unassembled WGS sequence"/>
</dbReference>
<keyword evidence="2" id="KW-1185">Reference proteome</keyword>
<name>A0ACA9YDD8_9ASCO</name>
<accession>A0ACA9YDD8</accession>
<comment type="caution">
    <text evidence="1">The sequence shown here is derived from an EMBL/GenBank/DDBJ whole genome shotgun (WGS) entry which is preliminary data.</text>
</comment>